<dbReference type="AlphaFoldDB" id="A0A381QRE0"/>
<dbReference type="InterPro" id="IPR052514">
    <property type="entry name" value="SAM-dependent_MTase"/>
</dbReference>
<gene>
    <name evidence="2" type="ORF">METZ01_LOCUS34789</name>
</gene>
<dbReference type="Pfam" id="PF05050">
    <property type="entry name" value="Methyltransf_21"/>
    <property type="match status" value="1"/>
</dbReference>
<dbReference type="InterPro" id="IPR029063">
    <property type="entry name" value="SAM-dependent_MTases_sf"/>
</dbReference>
<organism evidence="2">
    <name type="scientific">marine metagenome</name>
    <dbReference type="NCBI Taxonomy" id="408172"/>
    <lineage>
        <taxon>unclassified sequences</taxon>
        <taxon>metagenomes</taxon>
        <taxon>ecological metagenomes</taxon>
    </lineage>
</organism>
<evidence type="ECO:0000259" key="1">
    <source>
        <dbReference type="Pfam" id="PF05050"/>
    </source>
</evidence>
<accession>A0A381QRE0</accession>
<dbReference type="PANTHER" id="PTHR34203">
    <property type="entry name" value="METHYLTRANSFERASE, FKBM FAMILY PROTEIN"/>
    <property type="match status" value="1"/>
</dbReference>
<proteinExistence type="predicted"/>
<dbReference type="EMBL" id="UINC01001483">
    <property type="protein sequence ID" value="SUZ81935.1"/>
    <property type="molecule type" value="Genomic_DNA"/>
</dbReference>
<dbReference type="SUPFAM" id="SSF53335">
    <property type="entry name" value="S-adenosyl-L-methionine-dependent methyltransferases"/>
    <property type="match status" value="1"/>
</dbReference>
<name>A0A381QRE0_9ZZZZ</name>
<sequence>MSLGKTFYQFLWRLPWLNISHKKSIYKTLCSYGIVHDYPFEKEFFGLKYQGNLNNSIEFSIFYLGAFEKPLLFFLRDTMEQIRRAQSGTTEYSGCFCDIGANLGQHSLFMSRFANQVYAFEPFSEVSQRLLHHINLNRIHNIRLHPVGLSDRSENLTFYAPIGRNKGIGSFDSSSLKKGNLASGKLQLVKGDDYFQEMKIANLDIVKIDVEGFEKKVLFGMLDVLKTERPVIVFEVSYGNELSFVSARQLRDTLPENYQYFTFNTRKSDGRKARKRGAKAKKTGTYQLIPLIDWRASGQDNIIACPEEKRRILPMQGTGRIAVP</sequence>
<feature type="domain" description="Methyltransferase FkbM" evidence="1">
    <location>
        <begin position="98"/>
        <end position="260"/>
    </location>
</feature>
<dbReference type="Gene3D" id="3.40.50.150">
    <property type="entry name" value="Vaccinia Virus protein VP39"/>
    <property type="match status" value="1"/>
</dbReference>
<dbReference type="PANTHER" id="PTHR34203:SF15">
    <property type="entry name" value="SLL1173 PROTEIN"/>
    <property type="match status" value="1"/>
</dbReference>
<protein>
    <recommendedName>
        <fullName evidence="1">Methyltransferase FkbM domain-containing protein</fullName>
    </recommendedName>
</protein>
<reference evidence="2" key="1">
    <citation type="submission" date="2018-05" db="EMBL/GenBank/DDBJ databases">
        <authorList>
            <person name="Lanie J.A."/>
            <person name="Ng W.-L."/>
            <person name="Kazmierczak K.M."/>
            <person name="Andrzejewski T.M."/>
            <person name="Davidsen T.M."/>
            <person name="Wayne K.J."/>
            <person name="Tettelin H."/>
            <person name="Glass J.I."/>
            <person name="Rusch D."/>
            <person name="Podicherti R."/>
            <person name="Tsui H.-C.T."/>
            <person name="Winkler M.E."/>
        </authorList>
    </citation>
    <scope>NUCLEOTIDE SEQUENCE</scope>
</reference>
<dbReference type="NCBIfam" id="TIGR01444">
    <property type="entry name" value="fkbM_fam"/>
    <property type="match status" value="1"/>
</dbReference>
<evidence type="ECO:0000313" key="2">
    <source>
        <dbReference type="EMBL" id="SUZ81935.1"/>
    </source>
</evidence>
<dbReference type="InterPro" id="IPR006342">
    <property type="entry name" value="FkbM_mtfrase"/>
</dbReference>